<dbReference type="InterPro" id="IPR005301">
    <property type="entry name" value="MOB_kinase_act_fam"/>
</dbReference>
<dbReference type="InterPro" id="IPR036703">
    <property type="entry name" value="MOB_kinase_act_sf"/>
</dbReference>
<feature type="compositionally biased region" description="Low complexity" evidence="2">
    <location>
        <begin position="26"/>
        <end position="45"/>
    </location>
</feature>
<feature type="binding site" evidence="1">
    <location>
        <position position="144"/>
    </location>
    <ligand>
        <name>Zn(2+)</name>
        <dbReference type="ChEBI" id="CHEBI:29105"/>
    </ligand>
</feature>
<keyword evidence="4" id="KW-1185">Reference proteome</keyword>
<feature type="region of interest" description="Disordered" evidence="2">
    <location>
        <begin position="328"/>
        <end position="357"/>
    </location>
</feature>
<proteinExistence type="predicted"/>
<feature type="binding site" evidence="1">
    <location>
        <position position="270"/>
    </location>
    <ligand>
        <name>Zn(2+)</name>
        <dbReference type="ChEBI" id="CHEBI:29105"/>
    </ligand>
</feature>
<keyword evidence="1" id="KW-0862">Zinc</keyword>
<accession>A0A6A6JHM7</accession>
<feature type="binding site" evidence="1">
    <location>
        <position position="149"/>
    </location>
    <ligand>
        <name>Zn(2+)</name>
        <dbReference type="ChEBI" id="CHEBI:29105"/>
    </ligand>
</feature>
<dbReference type="SUPFAM" id="SSF101152">
    <property type="entry name" value="Mob1/phocein"/>
    <property type="match status" value="1"/>
</dbReference>
<dbReference type="PANTHER" id="PTHR22599">
    <property type="entry name" value="MPS ONE BINDER KINASE ACTIVATOR-LIKE MOB"/>
    <property type="match status" value="1"/>
</dbReference>
<reference evidence="3" key="1">
    <citation type="journal article" date="2020" name="Stud. Mycol.">
        <title>101 Dothideomycetes genomes: a test case for predicting lifestyles and emergence of pathogens.</title>
        <authorList>
            <person name="Haridas S."/>
            <person name="Albert R."/>
            <person name="Binder M."/>
            <person name="Bloem J."/>
            <person name="Labutti K."/>
            <person name="Salamov A."/>
            <person name="Andreopoulos B."/>
            <person name="Baker S."/>
            <person name="Barry K."/>
            <person name="Bills G."/>
            <person name="Bluhm B."/>
            <person name="Cannon C."/>
            <person name="Castanera R."/>
            <person name="Culley D."/>
            <person name="Daum C."/>
            <person name="Ezra D."/>
            <person name="Gonzalez J."/>
            <person name="Henrissat B."/>
            <person name="Kuo A."/>
            <person name="Liang C."/>
            <person name="Lipzen A."/>
            <person name="Lutzoni F."/>
            <person name="Magnuson J."/>
            <person name="Mondo S."/>
            <person name="Nolan M."/>
            <person name="Ohm R."/>
            <person name="Pangilinan J."/>
            <person name="Park H.-J."/>
            <person name="Ramirez L."/>
            <person name="Alfaro M."/>
            <person name="Sun H."/>
            <person name="Tritt A."/>
            <person name="Yoshinaga Y."/>
            <person name="Zwiers L.-H."/>
            <person name="Turgeon B."/>
            <person name="Goodwin S."/>
            <person name="Spatafora J."/>
            <person name="Crous P."/>
            <person name="Grigoriev I."/>
        </authorList>
    </citation>
    <scope>NUCLEOTIDE SEQUENCE</scope>
    <source>
        <strain evidence="3">CBS 379.55</strain>
    </source>
</reference>
<dbReference type="GeneID" id="54551576"/>
<gene>
    <name evidence="3" type="ORF">EI97DRAFT_433475</name>
</gene>
<dbReference type="Pfam" id="PF03637">
    <property type="entry name" value="Mob1_phocein"/>
    <property type="match status" value="2"/>
</dbReference>
<feature type="region of interest" description="Disordered" evidence="2">
    <location>
        <begin position="1"/>
        <end position="81"/>
    </location>
</feature>
<dbReference type="EMBL" id="ML986494">
    <property type="protein sequence ID" value="KAF2276061.1"/>
    <property type="molecule type" value="Genomic_DNA"/>
</dbReference>
<dbReference type="OrthoDB" id="10261121at2759"/>
<dbReference type="SMART" id="SM01388">
    <property type="entry name" value="Mob1_phocein"/>
    <property type="match status" value="1"/>
</dbReference>
<feature type="binding site" evidence="1">
    <location>
        <position position="275"/>
    </location>
    <ligand>
        <name>Zn(2+)</name>
        <dbReference type="ChEBI" id="CHEBI:29105"/>
    </ligand>
</feature>
<evidence type="ECO:0000313" key="3">
    <source>
        <dbReference type="EMBL" id="KAF2276061.1"/>
    </source>
</evidence>
<dbReference type="Proteomes" id="UP000800097">
    <property type="component" value="Unassembled WGS sequence"/>
</dbReference>
<dbReference type="Gene3D" id="1.20.140.30">
    <property type="entry name" value="MOB kinase activator"/>
    <property type="match status" value="1"/>
</dbReference>
<feature type="compositionally biased region" description="Polar residues" evidence="2">
    <location>
        <begin position="68"/>
        <end position="78"/>
    </location>
</feature>
<dbReference type="AlphaFoldDB" id="A0A6A6JHM7"/>
<organism evidence="3 4">
    <name type="scientific">Westerdykella ornata</name>
    <dbReference type="NCBI Taxonomy" id="318751"/>
    <lineage>
        <taxon>Eukaryota</taxon>
        <taxon>Fungi</taxon>
        <taxon>Dikarya</taxon>
        <taxon>Ascomycota</taxon>
        <taxon>Pezizomycotina</taxon>
        <taxon>Dothideomycetes</taxon>
        <taxon>Pleosporomycetidae</taxon>
        <taxon>Pleosporales</taxon>
        <taxon>Sporormiaceae</taxon>
        <taxon>Westerdykella</taxon>
    </lineage>
</organism>
<evidence type="ECO:0000313" key="4">
    <source>
        <dbReference type="Proteomes" id="UP000800097"/>
    </source>
</evidence>
<evidence type="ECO:0000256" key="2">
    <source>
        <dbReference type="SAM" id="MobiDB-lite"/>
    </source>
</evidence>
<feature type="compositionally biased region" description="Gly residues" evidence="2">
    <location>
        <begin position="11"/>
        <end position="25"/>
    </location>
</feature>
<name>A0A6A6JHM7_WESOR</name>
<feature type="compositionally biased region" description="Low complexity" evidence="2">
    <location>
        <begin position="334"/>
        <end position="351"/>
    </location>
</feature>
<sequence>MASFFSSVRQGFGGRSNKGAQGKGNNGQDTPSPTTPSYSPSTAQPPSVPPMPHSPALSSAMSLETPGSDGQNTSNSNARRPPFFFREEYSSLIVKGNFMTLAAKPRLVEEGEWLAHQVVEQYRLLEQMIDMIKVVDERTQRPICNPEVCPTMSASVHTYTWLDNKKNPIKIPAIQYINLVQKWIVGKINDPSIFPTDTSSVSFSGNGSSYASGSATPGSSTPQPLGPTNLNASLSQLSGRDWLGKSSGFPETFESDIKSIYRQMMRCYAHIYHGHWLDPFWNVNAYKELNTCFIHFVNVGKLFGLLGDKEIEPMQPLVDLWLAKGLLPPPPQQQPQQSQNQNLAPAASSQQTVPAAA</sequence>
<dbReference type="RefSeq" id="XP_033653600.1">
    <property type="nucleotide sequence ID" value="XM_033798401.1"/>
</dbReference>
<protein>
    <submittedName>
        <fullName evidence="3">Mob1/phocein</fullName>
    </submittedName>
</protein>
<evidence type="ECO:0000256" key="1">
    <source>
        <dbReference type="PIRSR" id="PIRSR605301-1"/>
    </source>
</evidence>
<keyword evidence="1" id="KW-0479">Metal-binding</keyword>